<evidence type="ECO:0000313" key="1">
    <source>
        <dbReference type="EMBL" id="KAF9592850.1"/>
    </source>
</evidence>
<organism evidence="1 2">
    <name type="scientific">Coptis chinensis</name>
    <dbReference type="NCBI Taxonomy" id="261450"/>
    <lineage>
        <taxon>Eukaryota</taxon>
        <taxon>Viridiplantae</taxon>
        <taxon>Streptophyta</taxon>
        <taxon>Embryophyta</taxon>
        <taxon>Tracheophyta</taxon>
        <taxon>Spermatophyta</taxon>
        <taxon>Magnoliopsida</taxon>
        <taxon>Ranunculales</taxon>
        <taxon>Ranunculaceae</taxon>
        <taxon>Coptidoideae</taxon>
        <taxon>Coptis</taxon>
    </lineage>
</organism>
<evidence type="ECO:0000313" key="2">
    <source>
        <dbReference type="Proteomes" id="UP000631114"/>
    </source>
</evidence>
<keyword evidence="2" id="KW-1185">Reference proteome</keyword>
<gene>
    <name evidence="1" type="ORF">IFM89_017815</name>
</gene>
<reference evidence="1 2" key="1">
    <citation type="submission" date="2020-10" db="EMBL/GenBank/DDBJ databases">
        <title>The Coptis chinensis genome and diversification of protoberbering-type alkaloids.</title>
        <authorList>
            <person name="Wang B."/>
            <person name="Shu S."/>
            <person name="Song C."/>
            <person name="Liu Y."/>
        </authorList>
    </citation>
    <scope>NUCLEOTIDE SEQUENCE [LARGE SCALE GENOMIC DNA]</scope>
    <source>
        <strain evidence="1">HL-2020</strain>
        <tissue evidence="1">Leaf</tissue>
    </source>
</reference>
<dbReference type="Gene3D" id="2.40.50.140">
    <property type="entry name" value="Nucleic acid-binding proteins"/>
    <property type="match status" value="2"/>
</dbReference>
<dbReference type="Proteomes" id="UP000631114">
    <property type="component" value="Unassembled WGS sequence"/>
</dbReference>
<name>A0A835H3R2_9MAGN</name>
<comment type="caution">
    <text evidence="1">The sequence shown here is derived from an EMBL/GenBank/DDBJ whole genome shotgun (WGS) entry which is preliminary data.</text>
</comment>
<dbReference type="EMBL" id="JADFTS010000008">
    <property type="protein sequence ID" value="KAF9592850.1"/>
    <property type="molecule type" value="Genomic_DNA"/>
</dbReference>
<sequence>MGGKGFQCALLSEVTGAYASQAKTPPSITTLNSAIVCAHPQQTIYGCCPKIIFHGTLSGFESKICEVGRPFEHVKQHCCIPLVLEFFLLIFSNPCYREAPDFDKRAKQYSGVGVGVGVGTSLFLLKLNATSQMSTQNYQALDKIRNGSDRYKVLGRITRLWESVNLSNKYTREVLSLEFLLLDAKGTHIHVVLLKKYFMDFGDILQGNGATKVYLNLDVADVTAYRNREKHILAEQPSDISSTQIGIIIAQRNGKCNKKLRMSVPDCGVEVGSRSERYMLRMDVEDPSGVTLFVAFDREAEYLIQKPVKELVDSYKKASPCNFTYHLGVCFFQLKQK</sequence>
<dbReference type="InterPro" id="IPR012340">
    <property type="entry name" value="NA-bd_OB-fold"/>
</dbReference>
<proteinExistence type="predicted"/>
<dbReference type="OrthoDB" id="1045246at2759"/>
<accession>A0A835H3R2</accession>
<protein>
    <submittedName>
        <fullName evidence="1">Uncharacterized protein</fullName>
    </submittedName>
</protein>
<dbReference type="AlphaFoldDB" id="A0A835H3R2"/>
<dbReference type="SUPFAM" id="SSF50249">
    <property type="entry name" value="Nucleic acid-binding proteins"/>
    <property type="match status" value="2"/>
</dbReference>